<keyword evidence="3" id="KW-1185">Reference proteome</keyword>
<evidence type="ECO:0000313" key="2">
    <source>
        <dbReference type="EMBL" id="KAG1900375.1"/>
    </source>
</evidence>
<dbReference type="Proteomes" id="UP001195769">
    <property type="component" value="Unassembled WGS sequence"/>
</dbReference>
<reference evidence="2" key="1">
    <citation type="journal article" date="2020" name="New Phytol.">
        <title>Comparative genomics reveals dynamic genome evolution in host specialist ectomycorrhizal fungi.</title>
        <authorList>
            <person name="Lofgren L.A."/>
            <person name="Nguyen N.H."/>
            <person name="Vilgalys R."/>
            <person name="Ruytinx J."/>
            <person name="Liao H.L."/>
            <person name="Branco S."/>
            <person name="Kuo A."/>
            <person name="LaButti K."/>
            <person name="Lipzen A."/>
            <person name="Andreopoulos W."/>
            <person name="Pangilinan J."/>
            <person name="Riley R."/>
            <person name="Hundley H."/>
            <person name="Na H."/>
            <person name="Barry K."/>
            <person name="Grigoriev I.V."/>
            <person name="Stajich J.E."/>
            <person name="Kennedy P.G."/>
        </authorList>
    </citation>
    <scope>NUCLEOTIDE SEQUENCE</scope>
    <source>
        <strain evidence="2">FC203</strain>
    </source>
</reference>
<dbReference type="GeneID" id="64661332"/>
<evidence type="ECO:0000313" key="3">
    <source>
        <dbReference type="Proteomes" id="UP001195769"/>
    </source>
</evidence>
<proteinExistence type="predicted"/>
<feature type="region of interest" description="Disordered" evidence="1">
    <location>
        <begin position="448"/>
        <end position="506"/>
    </location>
</feature>
<sequence>MTNSPIADPESLCYCGHGPTQHLQPAIAATPFPPRGGLQINGISCLGYRTIHNAPISVLITYFRQPCAGCNLGYSSHNSLASTPSSAASFSTPSGYLPQLPPVQQSPLASFSRPAPLLTSRLPQAIMSSSSSPPNSWPSLPQYAPSAVVTPYSRNPRFTTPPGSSAFGVLHAGIPMSTTTGQSHVRSNRKVLPYSATKPNKPLNEKLIDVVLFPNDINFALENPDSIGDIFEETYLCFPRRIHSGERLASDLTGLQALGLVHHMTLSASSRQDNVMHQLYDTILLMATSHHLQFPPSPESSFELEVSAPNRELRILYQQLPFRLLKIGYQMQRGHYLSYDALESWRDYSYSALCKRASRVQHPSDPNVSLLVLCPKHSPLIGPICPPSLEQHSCFSNHAFKILIDGDDEELAYQGLENDKDFIVECKTFCPLSSRRHTQRIRQVIDDEDCNVGNEDSVNPSSSTSPDQASTLSDCESSPSGRESTPRPYDMSTPSHQASTPPEDSAPVFPYSPISTYFNLSSRGYEGALDASGEGVMWQVLTQAITTCLKPELAIAQPMDHDGFHVLRIHDFPSLRDLDHAFTLGALCAMILIRGHISPDPVSPALLIAVICGVQALVDMPWIQIMFPDSYSKLALLPSSPQSLATLSPTQHTQLNTLVQSAIDSSLSHLALISNNQWPAVVRSLYTGTLLGVGPDILSSSPLFRAFRAGFDVPLSATDQSMIQVLKSSAKFLATECYNRRITNGEQVIRYLDFVVCGDAAFRTLVAPLVLQFRNVLEGYLCGTGHPAHPLIEDLIDADQRAVDDADPAY</sequence>
<accession>A0AAD4HJW8</accession>
<dbReference type="AlphaFoldDB" id="A0AAD4HJW8"/>
<comment type="caution">
    <text evidence="2">The sequence shown here is derived from an EMBL/GenBank/DDBJ whole genome shotgun (WGS) entry which is preliminary data.</text>
</comment>
<feature type="compositionally biased region" description="Polar residues" evidence="1">
    <location>
        <begin position="492"/>
        <end position="502"/>
    </location>
</feature>
<organism evidence="2 3">
    <name type="scientific">Suillus fuscotomentosus</name>
    <dbReference type="NCBI Taxonomy" id="1912939"/>
    <lineage>
        <taxon>Eukaryota</taxon>
        <taxon>Fungi</taxon>
        <taxon>Dikarya</taxon>
        <taxon>Basidiomycota</taxon>
        <taxon>Agaricomycotina</taxon>
        <taxon>Agaricomycetes</taxon>
        <taxon>Agaricomycetidae</taxon>
        <taxon>Boletales</taxon>
        <taxon>Suillineae</taxon>
        <taxon>Suillaceae</taxon>
        <taxon>Suillus</taxon>
    </lineage>
</organism>
<dbReference type="RefSeq" id="XP_041225951.1">
    <property type="nucleotide sequence ID" value="XM_041367034.1"/>
</dbReference>
<protein>
    <submittedName>
        <fullName evidence="2">Uncharacterized protein</fullName>
    </submittedName>
</protein>
<feature type="compositionally biased region" description="Polar residues" evidence="1">
    <location>
        <begin position="454"/>
        <end position="483"/>
    </location>
</feature>
<dbReference type="EMBL" id="JABBWK010000027">
    <property type="protein sequence ID" value="KAG1900375.1"/>
    <property type="molecule type" value="Genomic_DNA"/>
</dbReference>
<gene>
    <name evidence="2" type="ORF">F5891DRAFT_1188688</name>
</gene>
<evidence type="ECO:0000256" key="1">
    <source>
        <dbReference type="SAM" id="MobiDB-lite"/>
    </source>
</evidence>
<name>A0AAD4HJW8_9AGAM</name>